<evidence type="ECO:0000256" key="8">
    <source>
        <dbReference type="ARBA" id="ARBA00022741"/>
    </source>
</evidence>
<evidence type="ECO:0000256" key="16">
    <source>
        <dbReference type="ARBA" id="ARBA00040841"/>
    </source>
</evidence>
<dbReference type="InterPro" id="IPR003594">
    <property type="entry name" value="HATPase_dom"/>
</dbReference>
<dbReference type="InterPro" id="IPR036097">
    <property type="entry name" value="HisK_dim/P_sf"/>
</dbReference>
<proteinExistence type="predicted"/>
<keyword evidence="9 20" id="KW-0418">Kinase</keyword>
<evidence type="ECO:0000256" key="15">
    <source>
        <dbReference type="ARBA" id="ARBA00037219"/>
    </source>
</evidence>
<dbReference type="SUPFAM" id="SSF158472">
    <property type="entry name" value="HAMP domain-like"/>
    <property type="match status" value="1"/>
</dbReference>
<comment type="subcellular location">
    <subcellularLocation>
        <location evidence="2">Cell membrane</location>
        <topology evidence="2">Multi-pass membrane protein</topology>
    </subcellularLocation>
</comment>
<dbReference type="InterPro" id="IPR004358">
    <property type="entry name" value="Sig_transdc_His_kin-like_C"/>
</dbReference>
<keyword evidence="11 17" id="KW-1133">Transmembrane helix</keyword>
<feature type="domain" description="Histidine kinase" evidence="18">
    <location>
        <begin position="246"/>
        <end position="453"/>
    </location>
</feature>
<evidence type="ECO:0000256" key="12">
    <source>
        <dbReference type="ARBA" id="ARBA00023012"/>
    </source>
</evidence>
<dbReference type="PATRIC" id="fig|911238.3.peg.361"/>
<dbReference type="Proteomes" id="UP000005413">
    <property type="component" value="Unassembled WGS sequence"/>
</dbReference>
<evidence type="ECO:0000259" key="18">
    <source>
        <dbReference type="PROSITE" id="PS50109"/>
    </source>
</evidence>
<dbReference type="GO" id="GO:0005524">
    <property type="term" value="F:ATP binding"/>
    <property type="evidence" value="ECO:0007669"/>
    <property type="project" value="UniProtKB-KW"/>
</dbReference>
<dbReference type="InterPro" id="IPR036890">
    <property type="entry name" value="HATPase_C_sf"/>
</dbReference>
<evidence type="ECO:0000256" key="6">
    <source>
        <dbReference type="ARBA" id="ARBA00022679"/>
    </source>
</evidence>
<dbReference type="EMBL" id="AEUN01000038">
    <property type="protein sequence ID" value="EHJ08858.1"/>
    <property type="molecule type" value="Genomic_DNA"/>
</dbReference>
<accession>G5JG26</accession>
<keyword evidence="13" id="KW-0843">Virulence</keyword>
<feature type="transmembrane region" description="Helical" evidence="17">
    <location>
        <begin position="9"/>
        <end position="32"/>
    </location>
</feature>
<evidence type="ECO:0000256" key="2">
    <source>
        <dbReference type="ARBA" id="ARBA00004651"/>
    </source>
</evidence>
<evidence type="ECO:0000313" key="21">
    <source>
        <dbReference type="Proteomes" id="UP000005413"/>
    </source>
</evidence>
<dbReference type="PANTHER" id="PTHR45528:SF11">
    <property type="entry name" value="HISTIDINE KINASE"/>
    <property type="match status" value="1"/>
</dbReference>
<dbReference type="Gene3D" id="6.10.340.10">
    <property type="match status" value="1"/>
</dbReference>
<evidence type="ECO:0000256" key="7">
    <source>
        <dbReference type="ARBA" id="ARBA00022692"/>
    </source>
</evidence>
<keyword evidence="10" id="KW-0067">ATP-binding</keyword>
<dbReference type="PRINTS" id="PR00344">
    <property type="entry name" value="BCTRLSENSOR"/>
</dbReference>
<feature type="domain" description="HAMP" evidence="19">
    <location>
        <begin position="186"/>
        <end position="238"/>
    </location>
</feature>
<dbReference type="InterPro" id="IPR005467">
    <property type="entry name" value="His_kinase_dom"/>
</dbReference>
<dbReference type="InterPro" id="IPR003660">
    <property type="entry name" value="HAMP_dom"/>
</dbReference>
<dbReference type="CDD" id="cd06225">
    <property type="entry name" value="HAMP"/>
    <property type="match status" value="1"/>
</dbReference>
<dbReference type="CDD" id="cd00082">
    <property type="entry name" value="HisKA"/>
    <property type="match status" value="1"/>
</dbReference>
<dbReference type="Pfam" id="PF00672">
    <property type="entry name" value="HAMP"/>
    <property type="match status" value="1"/>
</dbReference>
<dbReference type="InterPro" id="IPR050398">
    <property type="entry name" value="HssS/ArlS-like"/>
</dbReference>
<dbReference type="SMART" id="SM00387">
    <property type="entry name" value="HATPase_c"/>
    <property type="match status" value="1"/>
</dbReference>
<evidence type="ECO:0000256" key="4">
    <source>
        <dbReference type="ARBA" id="ARBA00022475"/>
    </source>
</evidence>
<evidence type="ECO:0000256" key="10">
    <source>
        <dbReference type="ARBA" id="ARBA00022840"/>
    </source>
</evidence>
<dbReference type="GO" id="GO:0000155">
    <property type="term" value="F:phosphorelay sensor kinase activity"/>
    <property type="evidence" value="ECO:0007669"/>
    <property type="project" value="InterPro"/>
</dbReference>
<name>G5JG26_9STAP</name>
<dbReference type="PROSITE" id="PS50109">
    <property type="entry name" value="HIS_KIN"/>
    <property type="match status" value="1"/>
</dbReference>
<evidence type="ECO:0000259" key="19">
    <source>
        <dbReference type="PROSITE" id="PS50885"/>
    </source>
</evidence>
<evidence type="ECO:0000256" key="1">
    <source>
        <dbReference type="ARBA" id="ARBA00000085"/>
    </source>
</evidence>
<dbReference type="PROSITE" id="PS50885">
    <property type="entry name" value="HAMP"/>
    <property type="match status" value="1"/>
</dbReference>
<keyword evidence="4" id="KW-1003">Cell membrane</keyword>
<dbReference type="InterPro" id="IPR003661">
    <property type="entry name" value="HisK_dim/P_dom"/>
</dbReference>
<dbReference type="Gene3D" id="3.30.565.10">
    <property type="entry name" value="Histidine kinase-like ATPase, C-terminal domain"/>
    <property type="match status" value="1"/>
</dbReference>
<protein>
    <recommendedName>
        <fullName evidence="16">Heme sensor protein HssS</fullName>
        <ecNumber evidence="3">2.7.13.3</ecNumber>
    </recommendedName>
</protein>
<dbReference type="OrthoDB" id="9813151at2"/>
<comment type="function">
    <text evidence="15">Member of the two-component regulatory system HssS/HssR involved in intracellular heme homeostasis and tempering of staphylococcal virulence. HssS functions as a heme sensor histidine kinase which is autophosphorylated at a histidine residue and transfers its phosphate group to an aspartate residue of HssR. HssR/HssS activates the expression of hrtAB, an efflux pump, in response to extracellular heme, hemin, hemoglobin or blood.</text>
</comment>
<comment type="catalytic activity">
    <reaction evidence="1">
        <text>ATP + protein L-histidine = ADP + protein N-phospho-L-histidine.</text>
        <dbReference type="EC" id="2.7.13.3"/>
    </reaction>
</comment>
<evidence type="ECO:0000256" key="5">
    <source>
        <dbReference type="ARBA" id="ARBA00022553"/>
    </source>
</evidence>
<comment type="caution">
    <text evidence="20">The sequence shown here is derived from an EMBL/GenBank/DDBJ whole genome shotgun (WGS) entry which is preliminary data.</text>
</comment>
<keyword evidence="12" id="KW-0902">Two-component regulatory system</keyword>
<dbReference type="GO" id="GO:0005886">
    <property type="term" value="C:plasma membrane"/>
    <property type="evidence" value="ECO:0007669"/>
    <property type="project" value="UniProtKB-SubCell"/>
</dbReference>
<dbReference type="CDD" id="cd00075">
    <property type="entry name" value="HATPase"/>
    <property type="match status" value="1"/>
</dbReference>
<evidence type="ECO:0000256" key="3">
    <source>
        <dbReference type="ARBA" id="ARBA00012438"/>
    </source>
</evidence>
<dbReference type="Pfam" id="PF02518">
    <property type="entry name" value="HATPase_c"/>
    <property type="match status" value="1"/>
</dbReference>
<dbReference type="RefSeq" id="WP_002462042.1">
    <property type="nucleotide sequence ID" value="NZ_AEUN01000038.1"/>
</dbReference>
<keyword evidence="14 17" id="KW-0472">Membrane</keyword>
<sequence>MFKSLYSRIAIYTITVILFSALISFLFTNVYYHFYLKSSNDAKIMAILKEARSFEEHQQSDSTRAYFKHLGQLNYQLLTVDQQGHKTFYGEPFRKDTLTQQHIKQVLNGRDYHGIKNKPFELFVTGFFDNETDNTVGVNFKTDKQNLAVFMRPDIGQTFSEFRSFLAILLTLLLIISISLVIASTYSIIKPVKKLKQATEQLMDGNFDTPIKQTRHDEIGTLQYRFNMMRQSLGQVDEMRQHFVQNVSHEIKTPLTHIHHLLNQLEHSKDQQRQQYINDIFNITSQLSDLTTELLLLSELDNHQHLTFKDRIPLDIVIKDIIRHEQYAADSKDIIIMSDLQSLYFQGNERLLHQAISNLIINAIKYSFNGGMIDITLHKTSAQIELSIANEGEPLSDVNQQRLFERFYKVSQHDNSNGLGLAITKSIIELHHGTIQFHQNDDHLNTFTIHLPL</sequence>
<dbReference type="SMART" id="SM00304">
    <property type="entry name" value="HAMP"/>
    <property type="match status" value="1"/>
</dbReference>
<dbReference type="Pfam" id="PF00512">
    <property type="entry name" value="HisKA"/>
    <property type="match status" value="1"/>
</dbReference>
<reference evidence="20 21" key="1">
    <citation type="journal article" date="2012" name="BMC Genomics">
        <title>Comparative genomic analysis of the genus Staphylococcus including Staphylococcus aureus and its newly described sister species Staphylococcus simiae.</title>
        <authorList>
            <person name="Suzuki H."/>
            <person name="Lefebure T."/>
            <person name="Pavinski Bitar P."/>
            <person name="Stanhope M.J."/>
        </authorList>
    </citation>
    <scope>NUCLEOTIDE SEQUENCE [LARGE SCALE GENOMIC DNA]</scope>
    <source>
        <strain evidence="20 21">CCM 7213</strain>
    </source>
</reference>
<evidence type="ECO:0000256" key="11">
    <source>
        <dbReference type="ARBA" id="ARBA00022989"/>
    </source>
</evidence>
<evidence type="ECO:0000256" key="13">
    <source>
        <dbReference type="ARBA" id="ARBA00023026"/>
    </source>
</evidence>
<dbReference type="AlphaFoldDB" id="G5JG26"/>
<feature type="transmembrane region" description="Helical" evidence="17">
    <location>
        <begin position="165"/>
        <end position="189"/>
    </location>
</feature>
<evidence type="ECO:0000256" key="9">
    <source>
        <dbReference type="ARBA" id="ARBA00022777"/>
    </source>
</evidence>
<dbReference type="SUPFAM" id="SSF47384">
    <property type="entry name" value="Homodimeric domain of signal transducing histidine kinase"/>
    <property type="match status" value="1"/>
</dbReference>
<dbReference type="EC" id="2.7.13.3" evidence="3"/>
<keyword evidence="7 17" id="KW-0812">Transmembrane</keyword>
<keyword evidence="6" id="KW-0808">Transferase</keyword>
<keyword evidence="5" id="KW-0597">Phosphoprotein</keyword>
<dbReference type="SMART" id="SM00388">
    <property type="entry name" value="HisKA"/>
    <property type="match status" value="1"/>
</dbReference>
<dbReference type="PANTHER" id="PTHR45528">
    <property type="entry name" value="SENSOR HISTIDINE KINASE CPXA"/>
    <property type="match status" value="1"/>
</dbReference>
<keyword evidence="8" id="KW-0547">Nucleotide-binding</keyword>
<evidence type="ECO:0000313" key="20">
    <source>
        <dbReference type="EMBL" id="EHJ08858.1"/>
    </source>
</evidence>
<dbReference type="Gene3D" id="1.10.287.130">
    <property type="match status" value="1"/>
</dbReference>
<gene>
    <name evidence="20" type="ORF">SS7213T_01953</name>
</gene>
<keyword evidence="21" id="KW-1185">Reference proteome</keyword>
<evidence type="ECO:0000256" key="14">
    <source>
        <dbReference type="ARBA" id="ARBA00023136"/>
    </source>
</evidence>
<evidence type="ECO:0000256" key="17">
    <source>
        <dbReference type="SAM" id="Phobius"/>
    </source>
</evidence>
<organism evidence="20 21">
    <name type="scientific">Staphylococcus simiae CCM 7213 = CCUG 51256</name>
    <dbReference type="NCBI Taxonomy" id="911238"/>
    <lineage>
        <taxon>Bacteria</taxon>
        <taxon>Bacillati</taxon>
        <taxon>Bacillota</taxon>
        <taxon>Bacilli</taxon>
        <taxon>Bacillales</taxon>
        <taxon>Staphylococcaceae</taxon>
        <taxon>Staphylococcus</taxon>
    </lineage>
</organism>
<dbReference type="SUPFAM" id="SSF55874">
    <property type="entry name" value="ATPase domain of HSP90 chaperone/DNA topoisomerase II/histidine kinase"/>
    <property type="match status" value="1"/>
</dbReference>